<evidence type="ECO:0000313" key="1">
    <source>
        <dbReference type="EMBL" id="KAF2482533.1"/>
    </source>
</evidence>
<reference evidence="1" key="1">
    <citation type="journal article" date="2020" name="Stud. Mycol.">
        <title>101 Dothideomycetes genomes: a test case for predicting lifestyles and emergence of pathogens.</title>
        <authorList>
            <person name="Haridas S."/>
            <person name="Albert R."/>
            <person name="Binder M."/>
            <person name="Bloem J."/>
            <person name="Labutti K."/>
            <person name="Salamov A."/>
            <person name="Andreopoulos B."/>
            <person name="Baker S."/>
            <person name="Barry K."/>
            <person name="Bills G."/>
            <person name="Bluhm B."/>
            <person name="Cannon C."/>
            <person name="Castanera R."/>
            <person name="Culley D."/>
            <person name="Daum C."/>
            <person name="Ezra D."/>
            <person name="Gonzalez J."/>
            <person name="Henrissat B."/>
            <person name="Kuo A."/>
            <person name="Liang C."/>
            <person name="Lipzen A."/>
            <person name="Lutzoni F."/>
            <person name="Magnuson J."/>
            <person name="Mondo S."/>
            <person name="Nolan M."/>
            <person name="Ohm R."/>
            <person name="Pangilinan J."/>
            <person name="Park H.-J."/>
            <person name="Ramirez L."/>
            <person name="Alfaro M."/>
            <person name="Sun H."/>
            <person name="Tritt A."/>
            <person name="Yoshinaga Y."/>
            <person name="Zwiers L.-H."/>
            <person name="Turgeon B."/>
            <person name="Goodwin S."/>
            <person name="Spatafora J."/>
            <person name="Crous P."/>
            <person name="Grigoriev I."/>
        </authorList>
    </citation>
    <scope>NUCLEOTIDE SEQUENCE</scope>
    <source>
        <strain evidence="1">CBS 113389</strain>
    </source>
</reference>
<accession>A0A6A6PSR6</accession>
<protein>
    <submittedName>
        <fullName evidence="1">AhpD-like protein</fullName>
    </submittedName>
</protein>
<dbReference type="EMBL" id="MU001636">
    <property type="protein sequence ID" value="KAF2482533.1"/>
    <property type="molecule type" value="Genomic_DNA"/>
</dbReference>
<dbReference type="SUPFAM" id="SSF69118">
    <property type="entry name" value="AhpD-like"/>
    <property type="match status" value="1"/>
</dbReference>
<organism evidence="1 2">
    <name type="scientific">Neohortaea acidophila</name>
    <dbReference type="NCBI Taxonomy" id="245834"/>
    <lineage>
        <taxon>Eukaryota</taxon>
        <taxon>Fungi</taxon>
        <taxon>Dikarya</taxon>
        <taxon>Ascomycota</taxon>
        <taxon>Pezizomycotina</taxon>
        <taxon>Dothideomycetes</taxon>
        <taxon>Dothideomycetidae</taxon>
        <taxon>Mycosphaerellales</taxon>
        <taxon>Teratosphaeriaceae</taxon>
        <taxon>Neohortaea</taxon>
    </lineage>
</organism>
<name>A0A6A6PSR6_9PEZI</name>
<dbReference type="OrthoDB" id="2567457at2759"/>
<dbReference type="RefSeq" id="XP_033589103.1">
    <property type="nucleotide sequence ID" value="XM_033733783.1"/>
</dbReference>
<dbReference type="GeneID" id="54474785"/>
<dbReference type="Gene3D" id="1.20.1290.10">
    <property type="entry name" value="AhpD-like"/>
    <property type="match status" value="1"/>
</dbReference>
<dbReference type="PANTHER" id="PTHR34846:SF11">
    <property type="entry name" value="4-CARBOXYMUCONOLACTONE DECARBOXYLASE FAMILY PROTEIN (AFU_ORTHOLOGUE AFUA_6G11590)"/>
    <property type="match status" value="1"/>
</dbReference>
<dbReference type="AlphaFoldDB" id="A0A6A6PSR6"/>
<evidence type="ECO:0000313" key="2">
    <source>
        <dbReference type="Proteomes" id="UP000799767"/>
    </source>
</evidence>
<dbReference type="InterPro" id="IPR029032">
    <property type="entry name" value="AhpD-like"/>
</dbReference>
<dbReference type="Proteomes" id="UP000799767">
    <property type="component" value="Unassembled WGS sequence"/>
</dbReference>
<sequence>MNRLGLLHPSQLDAEAKRLYDAYHEYTTNRYGKAAVAYMLDDARLTGPFGVQLHTPQVGEHVLGLAKALRSLPGLSDTNREIASIVVGVRYNTRYELAMHQMLGWKFGLAAASIDTMLAGKKPASFNAEQSVVFDVAHELAYGSGTLPQDLWDRAVEVLGRPGTIALVQYVGFYSYACTILRGFDVEIPVTDRLGRGHLSK</sequence>
<gene>
    <name evidence="1" type="ORF">BDY17DRAFT_298684</name>
</gene>
<proteinExistence type="predicted"/>
<dbReference type="PANTHER" id="PTHR34846">
    <property type="entry name" value="4-CARBOXYMUCONOLACTONE DECARBOXYLASE FAMILY PROTEIN (AFU_ORTHOLOGUE AFUA_6G11590)"/>
    <property type="match status" value="1"/>
</dbReference>
<keyword evidence="2" id="KW-1185">Reference proteome</keyword>